<dbReference type="InterPro" id="IPR050074">
    <property type="entry name" value="DHO_dehydrogenase"/>
</dbReference>
<dbReference type="EMBL" id="RBIM01000001">
    <property type="protein sequence ID" value="RKR03885.1"/>
    <property type="molecule type" value="Genomic_DNA"/>
</dbReference>
<dbReference type="SUPFAM" id="SSF51395">
    <property type="entry name" value="FMN-linked oxidoreductases"/>
    <property type="match status" value="1"/>
</dbReference>
<evidence type="ECO:0000313" key="11">
    <source>
        <dbReference type="EMBL" id="RKR03885.1"/>
    </source>
</evidence>
<keyword evidence="7" id="KW-0560">Oxidoreductase</keyword>
<keyword evidence="5" id="KW-0288">FMN</keyword>
<evidence type="ECO:0000256" key="8">
    <source>
        <dbReference type="ARBA" id="ARBA00023136"/>
    </source>
</evidence>
<dbReference type="GO" id="GO:0106430">
    <property type="term" value="F:dihydroorotate dehydrogenase (quinone) activity"/>
    <property type="evidence" value="ECO:0007669"/>
    <property type="project" value="UniProtKB-EC"/>
</dbReference>
<keyword evidence="6" id="KW-0665">Pyrimidine biosynthesis</keyword>
<evidence type="ECO:0000256" key="9">
    <source>
        <dbReference type="NCBIfam" id="TIGR01036"/>
    </source>
</evidence>
<dbReference type="NCBIfam" id="NF003652">
    <property type="entry name" value="PRK05286.2-5"/>
    <property type="match status" value="1"/>
</dbReference>
<dbReference type="Pfam" id="PF01180">
    <property type="entry name" value="DHO_dh"/>
    <property type="match status" value="1"/>
</dbReference>
<comment type="caution">
    <text evidence="11">The sequence shown here is derived from an EMBL/GenBank/DDBJ whole genome shotgun (WGS) entry which is preliminary data.</text>
</comment>
<dbReference type="GO" id="GO:0005737">
    <property type="term" value="C:cytoplasm"/>
    <property type="evidence" value="ECO:0007669"/>
    <property type="project" value="InterPro"/>
</dbReference>
<gene>
    <name evidence="11" type="ORF">C7435_0328</name>
</gene>
<dbReference type="Proteomes" id="UP000273675">
    <property type="component" value="Unassembled WGS sequence"/>
</dbReference>
<dbReference type="GO" id="GO:0006207">
    <property type="term" value="P:'de novo' pyrimidine nucleobase biosynthetic process"/>
    <property type="evidence" value="ECO:0007669"/>
    <property type="project" value="UniProtKB-UniRule"/>
</dbReference>
<feature type="domain" description="Dihydroorotate dehydrogenase catalytic" evidence="10">
    <location>
        <begin position="42"/>
        <end position="328"/>
    </location>
</feature>
<dbReference type="InterPro" id="IPR013785">
    <property type="entry name" value="Aldolase_TIM"/>
</dbReference>
<proteinExistence type="predicted"/>
<name>A0A495DLT7_9PROT</name>
<keyword evidence="8" id="KW-0472">Membrane</keyword>
<dbReference type="NCBIfam" id="TIGR01036">
    <property type="entry name" value="pyrD_sub2"/>
    <property type="match status" value="1"/>
</dbReference>
<dbReference type="PIRSF" id="PIRSF000164">
    <property type="entry name" value="DHO_oxidase"/>
    <property type="match status" value="1"/>
</dbReference>
<dbReference type="InterPro" id="IPR012135">
    <property type="entry name" value="Dihydroorotate_DH_1_2"/>
</dbReference>
<keyword evidence="4" id="KW-0285">Flavoprotein</keyword>
<dbReference type="OrthoDB" id="9802377at2"/>
<dbReference type="GO" id="GO:0016020">
    <property type="term" value="C:membrane"/>
    <property type="evidence" value="ECO:0007669"/>
    <property type="project" value="InterPro"/>
</dbReference>
<evidence type="ECO:0000256" key="4">
    <source>
        <dbReference type="ARBA" id="ARBA00022630"/>
    </source>
</evidence>
<dbReference type="GO" id="GO:0044205">
    <property type="term" value="P:'de novo' UMP biosynthetic process"/>
    <property type="evidence" value="ECO:0007669"/>
    <property type="project" value="UniProtKB-UniPathway"/>
</dbReference>
<evidence type="ECO:0000256" key="7">
    <source>
        <dbReference type="ARBA" id="ARBA00023002"/>
    </source>
</evidence>
<evidence type="ECO:0000256" key="6">
    <source>
        <dbReference type="ARBA" id="ARBA00022975"/>
    </source>
</evidence>
<dbReference type="InterPro" id="IPR005719">
    <property type="entry name" value="Dihydroorotate_DH_2"/>
</dbReference>
<comment type="cofactor">
    <cofactor evidence="1">
        <name>FMN</name>
        <dbReference type="ChEBI" id="CHEBI:58210"/>
    </cofactor>
</comment>
<evidence type="ECO:0000313" key="12">
    <source>
        <dbReference type="Proteomes" id="UP000273675"/>
    </source>
</evidence>
<evidence type="ECO:0000256" key="5">
    <source>
        <dbReference type="ARBA" id="ARBA00022643"/>
    </source>
</evidence>
<dbReference type="InterPro" id="IPR005720">
    <property type="entry name" value="Dihydroorotate_DH_cat"/>
</dbReference>
<reference evidence="11 12" key="1">
    <citation type="submission" date="2018-10" db="EMBL/GenBank/DDBJ databases">
        <title>Genomic Encyclopedia of Type Strains, Phase IV (KMG-IV): sequencing the most valuable type-strain genomes for metagenomic binning, comparative biology and taxonomic classification.</title>
        <authorList>
            <person name="Goeker M."/>
        </authorList>
    </citation>
    <scope>NUCLEOTIDE SEQUENCE [LARGE SCALE GENOMIC DNA]</scope>
    <source>
        <strain evidence="11 12">DSM 4734</strain>
    </source>
</reference>
<dbReference type="PANTHER" id="PTHR48109:SF4">
    <property type="entry name" value="DIHYDROOROTATE DEHYDROGENASE (QUINONE), MITOCHONDRIAL"/>
    <property type="match status" value="1"/>
</dbReference>
<dbReference type="AlphaFoldDB" id="A0A495DLT7"/>
<dbReference type="PANTHER" id="PTHR48109">
    <property type="entry name" value="DIHYDROOROTATE DEHYDROGENASE (QUINONE), MITOCHONDRIAL-RELATED"/>
    <property type="match status" value="1"/>
</dbReference>
<dbReference type="NCBIfam" id="NF003645">
    <property type="entry name" value="PRK05286.1-2"/>
    <property type="match status" value="1"/>
</dbReference>
<accession>A0A495DLT7</accession>
<dbReference type="EC" id="1.3.5.2" evidence="9"/>
<dbReference type="CDD" id="cd04738">
    <property type="entry name" value="DHOD_2_like"/>
    <property type="match status" value="1"/>
</dbReference>
<evidence type="ECO:0000256" key="2">
    <source>
        <dbReference type="ARBA" id="ARBA00003125"/>
    </source>
</evidence>
<sequence>MIHDLATRLLYGFEPETSHRLGLLGLKAGLGPRQLRRDPAILKTSLAGLDLPNPVGLAAGFDKNAEAPDALLAAGFGLVECGAVTPRAQDGKPKPRIFRLAEDRAVINRMGFPNQGLDLFRSRLQARMGRSGVVGVNLGANLDSEDRVSDYVTCLRELQDLAQFFTVNVSSPNTPGLRTLQSSGALDDLLSAVAAVGAKAPVFLKIAPDIDDAEADVMVAAITRHKLDGIIISNTSITRPESLVSDKMGEGGGLSGPPIFARSTELVRVFRKAAGPEMAIIGVGGVACADTAYAKIRAGANAIQVYTGLVYEGPGLVQRIKRGLAERLQVDGFASVAEAVGAE</sequence>
<comment type="function">
    <text evidence="2">Catalyzes the conversion of dihydroorotate to orotate with quinone as electron acceptor.</text>
</comment>
<comment type="pathway">
    <text evidence="3">Pyrimidine metabolism; UMP biosynthesis via de novo pathway.</text>
</comment>
<organism evidence="11 12">
    <name type="scientific">Maricaulis maris</name>
    <dbReference type="NCBI Taxonomy" id="74318"/>
    <lineage>
        <taxon>Bacteria</taxon>
        <taxon>Pseudomonadati</taxon>
        <taxon>Pseudomonadota</taxon>
        <taxon>Alphaproteobacteria</taxon>
        <taxon>Maricaulales</taxon>
        <taxon>Maricaulaceae</taxon>
        <taxon>Maricaulis</taxon>
    </lineage>
</organism>
<evidence type="ECO:0000259" key="10">
    <source>
        <dbReference type="Pfam" id="PF01180"/>
    </source>
</evidence>
<dbReference type="UniPathway" id="UPA00070"/>
<dbReference type="Gene3D" id="3.20.20.70">
    <property type="entry name" value="Aldolase class I"/>
    <property type="match status" value="1"/>
</dbReference>
<evidence type="ECO:0000256" key="1">
    <source>
        <dbReference type="ARBA" id="ARBA00001917"/>
    </source>
</evidence>
<protein>
    <recommendedName>
        <fullName evidence="9">Dihydroorotate dehydrogenase (quinone)</fullName>
        <ecNumber evidence="9">1.3.5.2</ecNumber>
    </recommendedName>
</protein>
<evidence type="ECO:0000256" key="3">
    <source>
        <dbReference type="ARBA" id="ARBA00004725"/>
    </source>
</evidence>
<dbReference type="RefSeq" id="WP_121209770.1">
    <property type="nucleotide sequence ID" value="NZ_RBIM01000001.1"/>
</dbReference>